<dbReference type="InterPro" id="IPR000160">
    <property type="entry name" value="GGDEF_dom"/>
</dbReference>
<dbReference type="PROSITE" id="PS50887">
    <property type="entry name" value="GGDEF"/>
    <property type="match status" value="1"/>
</dbReference>
<comment type="cofactor">
    <cofactor evidence="7">
        <name>Mn(2+)</name>
        <dbReference type="ChEBI" id="CHEBI:29035"/>
    </cofactor>
    <text evidence="7">For phosphodiesterase activity, probably binds 2 Mn(2+) per subunit.</text>
</comment>
<dbReference type="KEGG" id="pdf:CD630DERM_36590"/>
<evidence type="ECO:0000256" key="5">
    <source>
        <dbReference type="ARBA" id="ARBA00023136"/>
    </source>
</evidence>
<evidence type="ECO:0000313" key="19">
    <source>
        <dbReference type="Proteomes" id="UP000189137"/>
    </source>
</evidence>
<dbReference type="EC" id="3.1.4.-" evidence="6"/>
<dbReference type="PANTHER" id="PTHR47618">
    <property type="entry name" value="BIFUNCTIONAL OLIGORIBONUCLEASE AND PAP PHOSPHATASE NRNA"/>
    <property type="match status" value="1"/>
</dbReference>
<dbReference type="Pfam" id="PF02272">
    <property type="entry name" value="DHHA1"/>
    <property type="match status" value="1"/>
</dbReference>
<evidence type="ECO:0000313" key="14">
    <source>
        <dbReference type="EMBL" id="HBH1541100.1"/>
    </source>
</evidence>
<dbReference type="SUPFAM" id="SSF64182">
    <property type="entry name" value="DHH phosphoesterases"/>
    <property type="match status" value="1"/>
</dbReference>
<organism evidence="11">
    <name type="scientific">Clostridioides difficile</name>
    <name type="common">Peptoclostridium difficile</name>
    <dbReference type="NCBI Taxonomy" id="1496"/>
    <lineage>
        <taxon>Bacteria</taxon>
        <taxon>Bacillati</taxon>
        <taxon>Bacillota</taxon>
        <taxon>Clostridia</taxon>
        <taxon>Peptostreptococcales</taxon>
        <taxon>Peptostreptococcaceae</taxon>
        <taxon>Clostridioides</taxon>
    </lineage>
</organism>
<keyword evidence="6 16" id="KW-0378">Hydrolase</keyword>
<reference evidence="11" key="1">
    <citation type="submission" date="2014-07" db="EMBL/GenBank/DDBJ databases">
        <authorList>
            <person name="Monot Marc"/>
        </authorList>
    </citation>
    <scope>NUCLEOTIDE SEQUENCE</scope>
    <source>
        <strain evidence="13">7032989</strain>
        <strain evidence="12">7032994</strain>
    </source>
</reference>
<evidence type="ECO:0000256" key="3">
    <source>
        <dbReference type="ARBA" id="ARBA00022692"/>
    </source>
</evidence>
<dbReference type="Proteomes" id="UP000879542">
    <property type="component" value="Unassembled WGS sequence"/>
</dbReference>
<protein>
    <recommendedName>
        <fullName evidence="6">Cyclic-di-AMP phosphodiesterase</fullName>
        <ecNumber evidence="6">3.1.4.-</ecNumber>
    </recommendedName>
</protein>
<comment type="subcellular location">
    <subcellularLocation>
        <location evidence="1">Cell membrane</location>
        <topology evidence="1">Multi-pass membrane protein</topology>
    </subcellularLocation>
</comment>
<dbReference type="FunFam" id="3.90.1640.10:FF:000002">
    <property type="entry name" value="Cyclic-di-AMP phosphodiesterase"/>
    <property type="match status" value="1"/>
</dbReference>
<comment type="similarity">
    <text evidence="6">Belongs to the GdpP/PdeA phosphodiesterase family.</text>
</comment>
<evidence type="ECO:0000313" key="10">
    <source>
        <dbReference type="EMBL" id="AKS04564.1"/>
    </source>
</evidence>
<evidence type="ECO:0000313" key="16">
    <source>
        <dbReference type="EMBL" id="SJS67362.1"/>
    </source>
</evidence>
<dbReference type="AlphaFoldDB" id="A0A031WGV7"/>
<feature type="domain" description="GGDEF" evidence="9">
    <location>
        <begin position="186"/>
        <end position="314"/>
    </location>
</feature>
<keyword evidence="3 8" id="KW-0812">Transmembrane</keyword>
<reference evidence="18 20" key="4">
    <citation type="submission" date="2019-04" db="EMBL/GenBank/DDBJ databases">
        <authorList>
            <consortium name="Pathogen Informatics"/>
        </authorList>
    </citation>
    <scope>NUCLEOTIDE SEQUENCE [LARGE SCALE GENOMIC DNA]</scope>
    <source>
        <strain evidence="21">clo34</strain>
        <strain evidence="17">Clo34</strain>
        <strain evidence="20">tl291</strain>
        <strain evidence="18">Tl291</strain>
        <strain evidence="16 19">VRECD0157</strain>
    </source>
</reference>
<dbReference type="OMA" id="IIWYNHK"/>
<evidence type="ECO:0000313" key="11">
    <source>
        <dbReference type="EMBL" id="CDS90204.1"/>
    </source>
</evidence>
<dbReference type="Proteomes" id="UP000411588">
    <property type="component" value="Unassembled WGS sequence"/>
</dbReference>
<dbReference type="EMBL" id="CAADAN010000011">
    <property type="protein sequence ID" value="VFD34003.1"/>
    <property type="molecule type" value="Genomic_DNA"/>
</dbReference>
<dbReference type="EMBL" id="CAAJVP010000020">
    <property type="protein sequence ID" value="VHY18346.1"/>
    <property type="molecule type" value="Genomic_DNA"/>
</dbReference>
<evidence type="ECO:0000313" key="13">
    <source>
        <dbReference type="EMBL" id="CDS93314.1"/>
    </source>
</evidence>
<feature type="binding site" evidence="7">
    <location>
        <position position="509"/>
    </location>
    <ligand>
        <name>Mn(2+)</name>
        <dbReference type="ChEBI" id="CHEBI:29035"/>
        <label>2</label>
    </ligand>
</feature>
<evidence type="ECO:0000313" key="12">
    <source>
        <dbReference type="EMBL" id="CDS90408.1"/>
    </source>
</evidence>
<dbReference type="EMBL" id="DAEQIJ010000010">
    <property type="protein sequence ID" value="HBH2620554.1"/>
    <property type="molecule type" value="Genomic_DNA"/>
</dbReference>
<evidence type="ECO:0000256" key="1">
    <source>
        <dbReference type="ARBA" id="ARBA00004651"/>
    </source>
</evidence>
<evidence type="ECO:0000313" key="18">
    <source>
        <dbReference type="EMBL" id="VHY18346.1"/>
    </source>
</evidence>
<dbReference type="Pfam" id="PF24898">
    <property type="entry name" value="GGDEF_GdpP"/>
    <property type="match status" value="1"/>
</dbReference>
<dbReference type="EMBL" id="LK932534">
    <property type="protein sequence ID" value="CDS90204.1"/>
    <property type="molecule type" value="Genomic_DNA"/>
</dbReference>
<feature type="binding site" evidence="7">
    <location>
        <position position="361"/>
    </location>
    <ligand>
        <name>Mn(2+)</name>
        <dbReference type="ChEBI" id="CHEBI:29035"/>
        <label>1</label>
    </ligand>
</feature>
<dbReference type="InterPro" id="IPR051319">
    <property type="entry name" value="Oligoribo/pAp-PDE_c-di-AMP_PDE"/>
</dbReference>
<accession>A0A031WGV7</accession>
<evidence type="ECO:0000256" key="7">
    <source>
        <dbReference type="PIRSR" id="PIRSR026583-50"/>
    </source>
</evidence>
<dbReference type="Pfam" id="PF01368">
    <property type="entry name" value="DHH"/>
    <property type="match status" value="1"/>
</dbReference>
<feature type="transmembrane region" description="Helical" evidence="8">
    <location>
        <begin position="16"/>
        <end position="48"/>
    </location>
</feature>
<dbReference type="InterPro" id="IPR003156">
    <property type="entry name" value="DHHA1_dom"/>
</dbReference>
<comment type="function">
    <text evidence="6">Has phosphodiesterase (PDE) activity against cyclic-di-AMP (c-di-AMP).</text>
</comment>
<dbReference type="EMBL" id="KR010357">
    <property type="protein sequence ID" value="AKS04564.1"/>
    <property type="molecule type" value="Genomic_DNA"/>
</dbReference>
<dbReference type="Proteomes" id="UP000372533">
    <property type="component" value="Unassembled WGS sequence"/>
</dbReference>
<evidence type="ECO:0000313" key="17">
    <source>
        <dbReference type="EMBL" id="VFD34003.1"/>
    </source>
</evidence>
<evidence type="ECO:0000256" key="2">
    <source>
        <dbReference type="ARBA" id="ARBA00022475"/>
    </source>
</evidence>
<feature type="binding site" evidence="7">
    <location>
        <position position="357"/>
    </location>
    <ligand>
        <name>Mn(2+)</name>
        <dbReference type="ChEBI" id="CHEBI:29035"/>
        <label>1</label>
    </ligand>
</feature>
<evidence type="ECO:0000313" key="15">
    <source>
        <dbReference type="EMBL" id="HBH2620554.1"/>
    </source>
</evidence>
<dbReference type="GeneID" id="66356130"/>
<feature type="binding site" evidence="7">
    <location>
        <position position="454"/>
    </location>
    <ligand>
        <name>Mn(2+)</name>
        <dbReference type="ChEBI" id="CHEBI:29035"/>
        <label>2</label>
    </ligand>
</feature>
<feature type="binding site" evidence="7">
    <location>
        <position position="363"/>
    </location>
    <ligand>
        <name>Mn(2+)</name>
        <dbReference type="ChEBI" id="CHEBI:29035"/>
        <label>2</label>
    </ligand>
</feature>
<reference evidence="10" key="2">
    <citation type="submission" date="2015-03" db="EMBL/GenBank/DDBJ databases">
        <title>Emergence of plasmid-mediated VIM-4 carbapenemase in Citrobacter freundii, co-harbouring armA, CTX-M-3, TEM-1 and QnrB at a cancer centre in Bulgaria.</title>
        <authorList>
            <person name="Sabtcheva S.D."/>
            <person name="Ivanov I.N."/>
        </authorList>
    </citation>
    <scope>NUCLEOTIDE SEQUENCE</scope>
    <source>
        <strain evidence="10">CECT 531</strain>
    </source>
</reference>
<evidence type="ECO:0000256" key="6">
    <source>
        <dbReference type="PIRNR" id="PIRNR026583"/>
    </source>
</evidence>
<reference evidence="14" key="3">
    <citation type="journal article" date="2018" name="Genome Biol.">
        <title>SKESA: strategic k-mer extension for scrupulous assemblies.</title>
        <authorList>
            <person name="Souvorov A."/>
            <person name="Agarwala R."/>
            <person name="Lipman D.J."/>
        </authorList>
    </citation>
    <scope>NUCLEOTIDE SEQUENCE</scope>
    <source>
        <strain evidence="15">Clostridioides</strain>
        <strain evidence="14">HN1000</strain>
    </source>
</reference>
<dbReference type="GO" id="GO:0046872">
    <property type="term" value="F:metal ion binding"/>
    <property type="evidence" value="ECO:0007669"/>
    <property type="project" value="UniProtKB-KW"/>
</dbReference>
<dbReference type="EMBL" id="FUPS01000009">
    <property type="protein sequence ID" value="SJS67362.1"/>
    <property type="molecule type" value="Genomic_DNA"/>
</dbReference>
<proteinExistence type="inferred from homology"/>
<evidence type="ECO:0000259" key="9">
    <source>
        <dbReference type="PROSITE" id="PS50887"/>
    </source>
</evidence>
<reference evidence="14" key="5">
    <citation type="submission" date="2021-06" db="EMBL/GenBank/DDBJ databases">
        <authorList>
            <consortium name="NCBI Pathogen Detection Project"/>
        </authorList>
    </citation>
    <scope>NUCLEOTIDE SEQUENCE</scope>
    <source>
        <strain evidence="15">Clostridioides</strain>
        <strain evidence="14">HN1000</strain>
    </source>
</reference>
<dbReference type="Gene3D" id="3.30.450.20">
    <property type="entry name" value="PAS domain"/>
    <property type="match status" value="1"/>
</dbReference>
<gene>
    <name evidence="16" type="primary">nrnA_2</name>
    <name evidence="10" type="synonym">yybT</name>
    <name evidence="13" type="ORF">BN1095_1300139</name>
    <name evidence="11" type="ORF">BN1096_790093</name>
    <name evidence="12" type="ORF">BN1097_790093</name>
    <name evidence="14" type="ORF">KRM00_000557</name>
    <name evidence="15" type="ORF">KRQ00_002324</name>
    <name evidence="18" type="ORF">SAMEA1402366_03247</name>
    <name evidence="17" type="ORF">SAMEA1402399_02894</name>
    <name evidence="16" type="ORF">SAMEA3375112_02624</name>
</gene>
<dbReference type="PIRSF" id="PIRSF026583">
    <property type="entry name" value="YybT"/>
    <property type="match status" value="1"/>
</dbReference>
<feature type="binding site" evidence="7">
    <location>
        <position position="430"/>
    </location>
    <ligand>
        <name>Mn(2+)</name>
        <dbReference type="ChEBI" id="CHEBI:29035"/>
        <label>2</label>
    </ligand>
</feature>
<dbReference type="GO" id="GO:0003676">
    <property type="term" value="F:nucleic acid binding"/>
    <property type="evidence" value="ECO:0007669"/>
    <property type="project" value="UniProtKB-UniRule"/>
</dbReference>
<dbReference type="PATRIC" id="fig|1496.1371.peg.1366"/>
<dbReference type="GO" id="GO:0016787">
    <property type="term" value="F:hydrolase activity"/>
    <property type="evidence" value="ECO:0007669"/>
    <property type="project" value="UniProtKB-UniRule"/>
</dbReference>
<name>A0A031WGV7_CLODI</name>
<keyword evidence="7" id="KW-0464">Manganese</keyword>
<dbReference type="EMBL" id="DAEPXK010000004">
    <property type="protein sequence ID" value="HBH1541100.1"/>
    <property type="molecule type" value="Genomic_DNA"/>
</dbReference>
<keyword evidence="5 6" id="KW-0472">Membrane</keyword>
<dbReference type="Proteomes" id="UP000189137">
    <property type="component" value="Unassembled WGS sequence"/>
</dbReference>
<feature type="binding site" evidence="7">
    <location>
        <position position="430"/>
    </location>
    <ligand>
        <name>Mn(2+)</name>
        <dbReference type="ChEBI" id="CHEBI:29035"/>
        <label>1</label>
    </ligand>
</feature>
<dbReference type="Pfam" id="PF21370">
    <property type="entry name" value="PAS_GdpP"/>
    <property type="match status" value="1"/>
</dbReference>
<keyword evidence="7" id="KW-0479">Metal-binding</keyword>
<sequence>MSNKQTFKLNMPEINLYIIVIGISSIILLYYNLYVGCLFFCIFVYMVFHNWRTTNIRRHEWTEYIQNLSLDIDETTKKAIINLPIPLCILEFDGNISWYNGKFYDMIGQKDLLDKNIEDIVKNLNLRKVLNENKEMYTEINYKEKEYTIIYNVIKNDQEKNPKYLMILYWIDKTEYLKVKQNYDDEKNAMMLIQVDGYDEVLKSAAEDKRALINVEVEKILSALELNSNGALRRTSKDKFFLVMHKKELKKLEAEKFSILDTIRHIDYGNNLPVTISIGIGIDGDTLNENLKLATGALDLALGRGGDQAVVKTKDKFVFYGGKSKAVEKKTKVKSRLIGHALREVIQQSDQVYIMGHKYPDMDAMGAAVGVYDICKSCNKTANIVLQSVNESIEIFINKINENNYYKKLFIGKEEAIDNCTKNTLVVVVDTHRPNYTECEELLKLSEKVVVIDHHRRGVEFINDAVLLFHEIYVSSTCEMVTELVQYMDEDVTINKLTAEGLLAGISLDTKNFAFKTGVRTFEAASYLRKVGADTIEVKKFFNSDVKDFIIKAEIIQSTKIINNRICLAYSSTEIDSINVIIAQTADELLNIKEVEASFVLGEKDDTIFISARSLGQINVHVLMEKLGGGGHIDIAGAQLKNVSLKEAYKMVNKIIEEYLEEEE</sequence>
<dbReference type="InterPro" id="IPR049553">
    <property type="entry name" value="GdpP-like_PAS"/>
</dbReference>
<dbReference type="EMBL" id="LK932419">
    <property type="protein sequence ID" value="CDS90408.1"/>
    <property type="molecule type" value="Genomic_DNA"/>
</dbReference>
<dbReference type="GO" id="GO:0005886">
    <property type="term" value="C:plasma membrane"/>
    <property type="evidence" value="ECO:0007669"/>
    <property type="project" value="UniProtKB-SubCell"/>
</dbReference>
<keyword evidence="2 6" id="KW-1003">Cell membrane</keyword>
<dbReference type="Gene3D" id="3.90.1640.10">
    <property type="entry name" value="inorganic pyrophosphatase (n-terminal core)"/>
    <property type="match status" value="1"/>
</dbReference>
<keyword evidence="4 8" id="KW-1133">Transmembrane helix</keyword>
<dbReference type="RefSeq" id="WP_003429268.1">
    <property type="nucleotide sequence ID" value="NZ_AP025558.1"/>
</dbReference>
<dbReference type="InterPro" id="IPR038763">
    <property type="entry name" value="DHH_sf"/>
</dbReference>
<dbReference type="InterPro" id="IPR001667">
    <property type="entry name" value="DDH_dom"/>
</dbReference>
<dbReference type="EMBL" id="LK932773">
    <property type="protein sequence ID" value="CDS93314.1"/>
    <property type="molecule type" value="Genomic_DNA"/>
</dbReference>
<dbReference type="InterPro" id="IPR014528">
    <property type="entry name" value="GdpP/PdeA"/>
</dbReference>
<dbReference type="Gene3D" id="3.10.310.30">
    <property type="match status" value="1"/>
</dbReference>
<evidence type="ECO:0000256" key="8">
    <source>
        <dbReference type="SAM" id="Phobius"/>
    </source>
</evidence>
<evidence type="ECO:0000256" key="4">
    <source>
        <dbReference type="ARBA" id="ARBA00022989"/>
    </source>
</evidence>
<comment type="catalytic activity">
    <reaction evidence="6">
        <text>3',3'-c-di-AMP + H2O = 5'-O-phosphonoadenylyl-(3'-&gt;5')-adenosine + H(+)</text>
        <dbReference type="Rhea" id="RHEA:54420"/>
        <dbReference type="ChEBI" id="CHEBI:15377"/>
        <dbReference type="ChEBI" id="CHEBI:15378"/>
        <dbReference type="ChEBI" id="CHEBI:71500"/>
        <dbReference type="ChEBI" id="CHEBI:138171"/>
    </reaction>
</comment>
<evidence type="ECO:0000313" key="20">
    <source>
        <dbReference type="Proteomes" id="UP000372533"/>
    </source>
</evidence>
<dbReference type="Proteomes" id="UP000878956">
    <property type="component" value="Unassembled WGS sequence"/>
</dbReference>
<dbReference type="PANTHER" id="PTHR47618:SF2">
    <property type="entry name" value="CYCLIC-DI-AMP PHOSPHODIESTERASE GDPP"/>
    <property type="match status" value="1"/>
</dbReference>
<evidence type="ECO:0000313" key="21">
    <source>
        <dbReference type="Proteomes" id="UP000411588"/>
    </source>
</evidence>